<accession>A0A1F6E6H5</accession>
<evidence type="ECO:0000313" key="2">
    <source>
        <dbReference type="Proteomes" id="UP000176689"/>
    </source>
</evidence>
<gene>
    <name evidence="1" type="ORF">A3F27_01425</name>
</gene>
<sequence>MTEKFDKKYRRFAEAAKGTNSVTSKSDRKLIRENPDFLLFGRSDRLKKEVPRGAFASFFRVLQGDHNIDPRTVLKIGNFLYGHRPDKRNEENEKNPPLSPEDRPLMDLACTLVEDAFYSGDLLDLPKEHGAALAFTVNVIAKILEQRSSGAELAGFDRQKFRHFLNAVIEFEKRYYDRVIQREEDRNEEGRLHRLFLAGAQRAGTFSTEKYTLAYWIKNVLMVDNRLGSIPERERRAEEEDNLRAKYFKEPGVLSGEWPEDRTLMYSMLTHRITDSMPQGESNYAGFHFLEEDIPLAVWTLRYLRSKKRQKRPEIHSM</sequence>
<reference evidence="1 2" key="1">
    <citation type="journal article" date="2016" name="Nat. Commun.">
        <title>Thousands of microbial genomes shed light on interconnected biogeochemical processes in an aquifer system.</title>
        <authorList>
            <person name="Anantharaman K."/>
            <person name="Brown C.T."/>
            <person name="Hug L.A."/>
            <person name="Sharon I."/>
            <person name="Castelle C.J."/>
            <person name="Probst A.J."/>
            <person name="Thomas B.C."/>
            <person name="Singh A."/>
            <person name="Wilkins M.J."/>
            <person name="Karaoz U."/>
            <person name="Brodie E.L."/>
            <person name="Williams K.H."/>
            <person name="Hubbard S.S."/>
            <person name="Banfield J.F."/>
        </authorList>
    </citation>
    <scope>NUCLEOTIDE SEQUENCE [LARGE SCALE GENOMIC DNA]</scope>
</reference>
<dbReference type="AlphaFoldDB" id="A0A1F6E6H5"/>
<dbReference type="EMBL" id="MFLP01000034">
    <property type="protein sequence ID" value="OGG69305.1"/>
    <property type="molecule type" value="Genomic_DNA"/>
</dbReference>
<proteinExistence type="predicted"/>
<organism evidence="1 2">
    <name type="scientific">Candidatus Kaiserbacteria bacterium RIFCSPHIGHO2_12_FULL_53_13</name>
    <dbReference type="NCBI Taxonomy" id="1798502"/>
    <lineage>
        <taxon>Bacteria</taxon>
        <taxon>Candidatus Kaiseribacteriota</taxon>
    </lineage>
</organism>
<dbReference type="Proteomes" id="UP000176689">
    <property type="component" value="Unassembled WGS sequence"/>
</dbReference>
<protein>
    <submittedName>
        <fullName evidence="1">Uncharacterized protein</fullName>
    </submittedName>
</protein>
<evidence type="ECO:0000313" key="1">
    <source>
        <dbReference type="EMBL" id="OGG69305.1"/>
    </source>
</evidence>
<name>A0A1F6E6H5_9BACT</name>
<comment type="caution">
    <text evidence="1">The sequence shown here is derived from an EMBL/GenBank/DDBJ whole genome shotgun (WGS) entry which is preliminary data.</text>
</comment>